<dbReference type="EMBL" id="JAGSOJ010000004">
    <property type="protein sequence ID" value="MCM1992014.1"/>
    <property type="molecule type" value="Genomic_DNA"/>
</dbReference>
<sequence length="627" mass="71502">MKDLLYKVPASLHDVGNIKKLLYEHSEIKFISFVGIDLSGHDTDTKIPVKLFLDDLKDFLNGSVQTDGSSVVLPKIATLNNAKIDLVPDLSVDWFVDYNYELVKDGFPVGTLKIPCFLFHENKAVDSRSILNNSIKALESSIMDMLKNSPDICRDYGFCYEELSSIFISSATELEFWVKTPNEKAQLDQLSTSQVLKEQYWKKTVGIIRTSLEETLLEMDKYEFEPEMGHKEVGGVKASIDTQGRHTHIMEQLEIDWKYSSALQAADNELFIKSIVKETFRRNGLDVTFLAKPLDGIAGNGKHIHISINAKLKDGQKINLFAPTKHHYMSSIGYGSIMGILKNYEVINPFVTSSYNALKRLKPGYEAPVSIVSSLGHTIETPSRNRTVLLGLVRDVTNPASTRFELRSPNPHSNTYLALASMNMGMLDGIKYALQANKSEDSLLKELKKSFNESADYLEDDRVYISEEDIFEDYSEEDRKVLFGKTPRTVYECFSALINKDSKYSVLLEKDVYDNLLIESYTSARLSKWLAEIKGRVIPTHMNSLKNMIKVHDYEYSTDYDENMWDKILTIKKELMQNTLNNKSLFNRLKNEIEACNYASVSDLEMEMDSKMKEIKEFYSTYVSNII</sequence>
<comment type="similarity">
    <text evidence="2 7 8">Belongs to the glutamine synthetase family.</text>
</comment>
<dbReference type="PANTHER" id="PTHR43407:SF1">
    <property type="entry name" value="LENGSIN"/>
    <property type="match status" value="1"/>
</dbReference>
<gene>
    <name evidence="10" type="ORF">KDK92_19910</name>
</gene>
<comment type="subcellular location">
    <subcellularLocation>
        <location evidence="1">Cytoplasm</location>
    </subcellularLocation>
</comment>
<accession>A0A9J6P7A4</accession>
<evidence type="ECO:0000256" key="6">
    <source>
        <dbReference type="ARBA" id="ARBA00030668"/>
    </source>
</evidence>
<name>A0A9J6P7A4_9CLOT</name>
<dbReference type="PANTHER" id="PTHR43407">
    <property type="entry name" value="GLUTAMINE SYNTHETASE"/>
    <property type="match status" value="1"/>
</dbReference>
<dbReference type="PROSITE" id="PS51987">
    <property type="entry name" value="GS_CATALYTIC"/>
    <property type="match status" value="1"/>
</dbReference>
<evidence type="ECO:0000256" key="8">
    <source>
        <dbReference type="RuleBase" id="RU000384"/>
    </source>
</evidence>
<evidence type="ECO:0000256" key="5">
    <source>
        <dbReference type="ARBA" id="ARBA00022490"/>
    </source>
</evidence>
<dbReference type="InterPro" id="IPR027303">
    <property type="entry name" value="Gln_synth_gly_rich_site"/>
</dbReference>
<dbReference type="PROSITE" id="PS00181">
    <property type="entry name" value="GLNA_ATP"/>
    <property type="match status" value="1"/>
</dbReference>
<dbReference type="InterPro" id="IPR008146">
    <property type="entry name" value="Gln_synth_cat_dom"/>
</dbReference>
<dbReference type="GO" id="GO:0004356">
    <property type="term" value="F:glutamine synthetase activity"/>
    <property type="evidence" value="ECO:0007669"/>
    <property type="project" value="UniProtKB-EC"/>
</dbReference>
<keyword evidence="11" id="KW-1185">Reference proteome</keyword>
<feature type="domain" description="GS catalytic" evidence="9">
    <location>
        <begin position="127"/>
        <end position="548"/>
    </location>
</feature>
<dbReference type="SMART" id="SM01230">
    <property type="entry name" value="Gln-synt_C"/>
    <property type="match status" value="1"/>
</dbReference>
<dbReference type="AlphaFoldDB" id="A0A9J6P7A4"/>
<dbReference type="Gene3D" id="3.30.590.10">
    <property type="entry name" value="Glutamine synthetase/guanido kinase, catalytic domain"/>
    <property type="match status" value="1"/>
</dbReference>
<evidence type="ECO:0000256" key="7">
    <source>
        <dbReference type="PROSITE-ProRule" id="PRU01331"/>
    </source>
</evidence>
<dbReference type="GO" id="GO:0006542">
    <property type="term" value="P:glutamine biosynthetic process"/>
    <property type="evidence" value="ECO:0007669"/>
    <property type="project" value="TreeGrafter"/>
</dbReference>
<keyword evidence="5" id="KW-0963">Cytoplasm</keyword>
<proteinExistence type="inferred from homology"/>
<evidence type="ECO:0000313" key="11">
    <source>
        <dbReference type="Proteomes" id="UP001056429"/>
    </source>
</evidence>
<protein>
    <recommendedName>
        <fullName evidence="4">Glutamine synthetase</fullName>
        <ecNumber evidence="3">6.3.1.2</ecNumber>
    </recommendedName>
    <alternativeName>
        <fullName evidence="6">Glutamate--ammonia ligase</fullName>
    </alternativeName>
</protein>
<dbReference type="GO" id="GO:0016020">
    <property type="term" value="C:membrane"/>
    <property type="evidence" value="ECO:0007669"/>
    <property type="project" value="TreeGrafter"/>
</dbReference>
<dbReference type="Pfam" id="PF00120">
    <property type="entry name" value="Gln-synt_C"/>
    <property type="match status" value="1"/>
</dbReference>
<evidence type="ECO:0000259" key="9">
    <source>
        <dbReference type="PROSITE" id="PS51987"/>
    </source>
</evidence>
<dbReference type="GO" id="GO:0019740">
    <property type="term" value="P:nitrogen utilization"/>
    <property type="evidence" value="ECO:0007669"/>
    <property type="project" value="TreeGrafter"/>
</dbReference>
<evidence type="ECO:0000256" key="3">
    <source>
        <dbReference type="ARBA" id="ARBA00012937"/>
    </source>
</evidence>
<dbReference type="InterPro" id="IPR014746">
    <property type="entry name" value="Gln_synth/guanido_kin_cat_dom"/>
</dbReference>
<dbReference type="RefSeq" id="WP_250861144.1">
    <property type="nucleotide sequence ID" value="NZ_JAGSOJ010000004.1"/>
</dbReference>
<evidence type="ECO:0000256" key="2">
    <source>
        <dbReference type="ARBA" id="ARBA00009897"/>
    </source>
</evidence>
<dbReference type="Proteomes" id="UP001056429">
    <property type="component" value="Unassembled WGS sequence"/>
</dbReference>
<comment type="caution">
    <text evidence="10">The sequence shown here is derived from an EMBL/GenBank/DDBJ whole genome shotgun (WGS) entry which is preliminary data.</text>
</comment>
<evidence type="ECO:0000256" key="4">
    <source>
        <dbReference type="ARBA" id="ARBA00021364"/>
    </source>
</evidence>
<dbReference type="SUPFAM" id="SSF55931">
    <property type="entry name" value="Glutamine synthetase/guanido kinase"/>
    <property type="match status" value="1"/>
</dbReference>
<organism evidence="10 11">
    <name type="scientific">Oceanirhabdus seepicola</name>
    <dbReference type="NCBI Taxonomy" id="2828781"/>
    <lineage>
        <taxon>Bacteria</taxon>
        <taxon>Bacillati</taxon>
        <taxon>Bacillota</taxon>
        <taxon>Clostridia</taxon>
        <taxon>Eubacteriales</taxon>
        <taxon>Clostridiaceae</taxon>
        <taxon>Oceanirhabdus</taxon>
    </lineage>
</organism>
<dbReference type="GO" id="GO:0005737">
    <property type="term" value="C:cytoplasm"/>
    <property type="evidence" value="ECO:0007669"/>
    <property type="project" value="UniProtKB-SubCell"/>
</dbReference>
<reference evidence="10" key="1">
    <citation type="journal article" date="2021" name="mSystems">
        <title>Bacteria and Archaea Synergistically Convert Glycine Betaine to Biogenic Methane in the Formosa Cold Seep of the South China Sea.</title>
        <authorList>
            <person name="Li L."/>
            <person name="Zhang W."/>
            <person name="Zhang S."/>
            <person name="Song L."/>
            <person name="Sun Q."/>
            <person name="Zhang H."/>
            <person name="Xiang H."/>
            <person name="Dong X."/>
        </authorList>
    </citation>
    <scope>NUCLEOTIDE SEQUENCE</scope>
    <source>
        <strain evidence="10">ZWT</strain>
    </source>
</reference>
<dbReference type="EC" id="6.3.1.2" evidence="3"/>
<evidence type="ECO:0000256" key="1">
    <source>
        <dbReference type="ARBA" id="ARBA00004496"/>
    </source>
</evidence>
<reference evidence="10" key="2">
    <citation type="submission" date="2021-04" db="EMBL/GenBank/DDBJ databases">
        <authorList>
            <person name="Dong X."/>
        </authorList>
    </citation>
    <scope>NUCLEOTIDE SEQUENCE</scope>
    <source>
        <strain evidence="10">ZWT</strain>
    </source>
</reference>
<evidence type="ECO:0000313" key="10">
    <source>
        <dbReference type="EMBL" id="MCM1992014.1"/>
    </source>
</evidence>